<evidence type="ECO:0000259" key="2">
    <source>
        <dbReference type="Pfam" id="PF06527"/>
    </source>
</evidence>
<dbReference type="AlphaFoldDB" id="A0A5E6MF20"/>
<dbReference type="InterPro" id="IPR009492">
    <property type="entry name" value="TniQ"/>
</dbReference>
<reference evidence="3 4" key="1">
    <citation type="submission" date="2019-09" db="EMBL/GenBank/DDBJ databases">
        <authorList>
            <person name="Cremers G."/>
        </authorList>
    </citation>
    <scope>NUCLEOTIDE SEQUENCE [LARGE SCALE GENOMIC DNA]</scope>
    <source>
        <strain evidence="3">4A</strain>
    </source>
</reference>
<proteinExistence type="predicted"/>
<sequence>MIRPWGFPIPLLPDELFSSWLVRAALVQGCDPLVLTGSVWPRWRVWTGDPDRGIAADRLAALARASGIAATVFEAATLRTIASAPAGGFPDGKAVWPWVLAAGSRNRRRRGGLQYCPACLAEDKKPYYRLRWRLAWHTACLRHGRILRDCCPHCGGTVEPHRLSAEDRHLALCARCKGDLRKADEAQADGDALAFQSAADEAVQRREGIYGQERISCEEWFALSRYFVGLLRRAAMGKSDILNEMLRAFDIDAGDLEAPATGLVLELLLTRERAALLGRVRRMLGAGPEAFGRAAKKAGASVQTLCEMRQKLPHCLEKAVAGLPDRSPERLRRKRAATGRPRSRRSVARMWARMRRAMLADS</sequence>
<dbReference type="Pfam" id="PF06527">
    <property type="entry name" value="TniQ"/>
    <property type="match status" value="1"/>
</dbReference>
<protein>
    <recommendedName>
        <fullName evidence="2">TniQ domain-containing protein</fullName>
    </recommendedName>
</protein>
<evidence type="ECO:0000313" key="4">
    <source>
        <dbReference type="Proteomes" id="UP000334923"/>
    </source>
</evidence>
<dbReference type="EMBL" id="CABFVA020000110">
    <property type="protein sequence ID" value="VVM07716.1"/>
    <property type="molecule type" value="Genomic_DNA"/>
</dbReference>
<evidence type="ECO:0000313" key="3">
    <source>
        <dbReference type="EMBL" id="VVM07716.1"/>
    </source>
</evidence>
<gene>
    <name evidence="3" type="ORF">MAMT_01879</name>
</gene>
<keyword evidence="4" id="KW-1185">Reference proteome</keyword>
<accession>A0A5E6MF20</accession>
<feature type="domain" description="TniQ" evidence="2">
    <location>
        <begin position="10"/>
        <end position="145"/>
    </location>
</feature>
<name>A0A5E6MF20_9BACT</name>
<dbReference type="Proteomes" id="UP000334923">
    <property type="component" value="Unassembled WGS sequence"/>
</dbReference>
<organism evidence="3 4">
    <name type="scientific">Methylacidimicrobium tartarophylax</name>
    <dbReference type="NCBI Taxonomy" id="1041768"/>
    <lineage>
        <taxon>Bacteria</taxon>
        <taxon>Pseudomonadati</taxon>
        <taxon>Verrucomicrobiota</taxon>
        <taxon>Methylacidimicrobium</taxon>
    </lineage>
</organism>
<feature type="compositionally biased region" description="Basic residues" evidence="1">
    <location>
        <begin position="331"/>
        <end position="346"/>
    </location>
</feature>
<feature type="region of interest" description="Disordered" evidence="1">
    <location>
        <begin position="326"/>
        <end position="346"/>
    </location>
</feature>
<evidence type="ECO:0000256" key="1">
    <source>
        <dbReference type="SAM" id="MobiDB-lite"/>
    </source>
</evidence>